<evidence type="ECO:0000313" key="6">
    <source>
        <dbReference type="WBParaSite" id="DME_0000852201-mRNA-1"/>
    </source>
</evidence>
<feature type="domain" description="NUP160 C-terminal TPR" evidence="1">
    <location>
        <begin position="151"/>
        <end position="349"/>
    </location>
</feature>
<dbReference type="GO" id="GO:0005643">
    <property type="term" value="C:nuclear pore"/>
    <property type="evidence" value="ECO:0007669"/>
    <property type="project" value="UniProtKB-ARBA"/>
</dbReference>
<dbReference type="PANTHER" id="PTHR21286">
    <property type="entry name" value="NUCLEAR PORE COMPLEX PROTEIN NUP160"/>
    <property type="match status" value="1"/>
</dbReference>
<dbReference type="EMBL" id="UYYG01001215">
    <property type="protein sequence ID" value="VDN60416.1"/>
    <property type="molecule type" value="Genomic_DNA"/>
</dbReference>
<evidence type="ECO:0000313" key="3">
    <source>
        <dbReference type="EMBL" id="VDN60416.1"/>
    </source>
</evidence>
<reference evidence="3 5" key="2">
    <citation type="submission" date="2018-11" db="EMBL/GenBank/DDBJ databases">
        <authorList>
            <consortium name="Pathogen Informatics"/>
        </authorList>
    </citation>
    <scope>NUCLEOTIDE SEQUENCE [LARGE SCALE GENOMIC DNA]</scope>
</reference>
<name>A0A0N4UL65_DRAME</name>
<dbReference type="STRING" id="318479.A0A0N4UL65"/>
<protein>
    <submittedName>
        <fullName evidence="6">Nuclear pore complex protein Nup85</fullName>
    </submittedName>
</protein>
<dbReference type="AlphaFoldDB" id="A0A0N4UL65"/>
<accession>A0A0N4UL65</accession>
<evidence type="ECO:0000259" key="1">
    <source>
        <dbReference type="Pfam" id="PF23347"/>
    </source>
</evidence>
<dbReference type="Proteomes" id="UP000274756">
    <property type="component" value="Unassembled WGS sequence"/>
</dbReference>
<dbReference type="Pfam" id="PF23347">
    <property type="entry name" value="TPR_Nup160_C"/>
    <property type="match status" value="1"/>
</dbReference>
<dbReference type="InterPro" id="IPR056535">
    <property type="entry name" value="TPR_NUP160_M"/>
</dbReference>
<dbReference type="PANTHER" id="PTHR21286:SF0">
    <property type="entry name" value="NUCLEAR PORE COMPLEX PROTEIN NUP160"/>
    <property type="match status" value="1"/>
</dbReference>
<feature type="domain" description="NUP160 middle TPR" evidence="2">
    <location>
        <begin position="36"/>
        <end position="106"/>
    </location>
</feature>
<gene>
    <name evidence="3" type="ORF">DME_LOCUS10389</name>
</gene>
<evidence type="ECO:0000259" key="2">
    <source>
        <dbReference type="Pfam" id="PF23354"/>
    </source>
</evidence>
<dbReference type="Pfam" id="PF23354">
    <property type="entry name" value="TPR_NUP160_120_M"/>
    <property type="match status" value="1"/>
</dbReference>
<dbReference type="GO" id="GO:0017056">
    <property type="term" value="F:structural constituent of nuclear pore"/>
    <property type="evidence" value="ECO:0007669"/>
    <property type="project" value="TreeGrafter"/>
</dbReference>
<dbReference type="InterPro" id="IPR021717">
    <property type="entry name" value="Nucleoporin_Nup160"/>
</dbReference>
<keyword evidence="5" id="KW-1185">Reference proteome</keyword>
<sequence length="352" mass="40386">MLPSVPDYFFHVKFVPAAFLTPDYPGPTTIGAVPAIEILEARARVGGADSKMLYELLFAFYFKRSRLHRAAVVMYEHANLLLQKLQDRETLKQRCYALSVTVETLRVLDESSQYILAPSFQILILSNARLELLDASVFDGNCASNPPPTLLTDVYKQLVEKKLYNIAWTFSSTFDISPYLIIKSITAECIKLTANQSEDTQWVSTCRKIIIKHLSDKNAHWLILRSFVEKGLNERTYDVNILRSAAEVFLQYDWPIPIWLLTIYEEKRIDDFLHLLISYGNFEMAIILSIKLVKAMTSAITSAHSQTMLPYNAIEWLFELTEKNGNSALDESLKVLFKSLQAYFRRLETFAR</sequence>
<dbReference type="Proteomes" id="UP000038040">
    <property type="component" value="Unplaced"/>
</dbReference>
<dbReference type="OrthoDB" id="5792595at2759"/>
<organism evidence="4 6">
    <name type="scientific">Dracunculus medinensis</name>
    <name type="common">Guinea worm</name>
    <dbReference type="NCBI Taxonomy" id="318479"/>
    <lineage>
        <taxon>Eukaryota</taxon>
        <taxon>Metazoa</taxon>
        <taxon>Ecdysozoa</taxon>
        <taxon>Nematoda</taxon>
        <taxon>Chromadorea</taxon>
        <taxon>Rhabditida</taxon>
        <taxon>Spirurina</taxon>
        <taxon>Dracunculoidea</taxon>
        <taxon>Dracunculidae</taxon>
        <taxon>Dracunculus</taxon>
    </lineage>
</organism>
<evidence type="ECO:0000313" key="5">
    <source>
        <dbReference type="Proteomes" id="UP000274756"/>
    </source>
</evidence>
<evidence type="ECO:0000313" key="4">
    <source>
        <dbReference type="Proteomes" id="UP000038040"/>
    </source>
</evidence>
<reference evidence="6" key="1">
    <citation type="submission" date="2017-02" db="UniProtKB">
        <authorList>
            <consortium name="WormBaseParasite"/>
        </authorList>
    </citation>
    <scope>IDENTIFICATION</scope>
</reference>
<proteinExistence type="predicted"/>
<dbReference type="InterPro" id="IPR056536">
    <property type="entry name" value="TPR_NUP160_C"/>
</dbReference>
<dbReference type="WBParaSite" id="DME_0000852201-mRNA-1">
    <property type="protein sequence ID" value="DME_0000852201-mRNA-1"/>
    <property type="gene ID" value="DME_0000852201"/>
</dbReference>